<evidence type="ECO:0000256" key="1">
    <source>
        <dbReference type="SAM" id="SignalP"/>
    </source>
</evidence>
<name>A0A9E6R5M7_9HYPH</name>
<dbReference type="Proteomes" id="UP000825701">
    <property type="component" value="Chromosome"/>
</dbReference>
<gene>
    <name evidence="2" type="ORF">K6K41_14270</name>
</gene>
<sequence>MRRPSPETFAFGLTATLALPLAALFAASSALAEDCDCSRRVGLCQAAAAYDGSKISFTSQTEQCSRISFTMAEHSAAITIQRGEGEARFAAPGARRDAAVSIDGCYVCDVRSTRR</sequence>
<feature type="chain" id="PRO_5038650201" evidence="1">
    <location>
        <begin position="33"/>
        <end position="115"/>
    </location>
</feature>
<protein>
    <submittedName>
        <fullName evidence="2">Uncharacterized protein</fullName>
    </submittedName>
</protein>
<keyword evidence="3" id="KW-1185">Reference proteome</keyword>
<organism evidence="2 3">
    <name type="scientific">Chenggangzhangella methanolivorans</name>
    <dbReference type="NCBI Taxonomy" id="1437009"/>
    <lineage>
        <taxon>Bacteria</taxon>
        <taxon>Pseudomonadati</taxon>
        <taxon>Pseudomonadota</taxon>
        <taxon>Alphaproteobacteria</taxon>
        <taxon>Hyphomicrobiales</taxon>
        <taxon>Methylopilaceae</taxon>
        <taxon>Chenggangzhangella</taxon>
    </lineage>
</organism>
<dbReference type="EMBL" id="CP081869">
    <property type="protein sequence ID" value="QZN98299.1"/>
    <property type="molecule type" value="Genomic_DNA"/>
</dbReference>
<proteinExistence type="predicted"/>
<dbReference type="RefSeq" id="WP_261401206.1">
    <property type="nucleotide sequence ID" value="NZ_CP081869.1"/>
</dbReference>
<evidence type="ECO:0000313" key="3">
    <source>
        <dbReference type="Proteomes" id="UP000825701"/>
    </source>
</evidence>
<dbReference type="KEGG" id="cmet:K6K41_14270"/>
<evidence type="ECO:0000313" key="2">
    <source>
        <dbReference type="EMBL" id="QZN98299.1"/>
    </source>
</evidence>
<accession>A0A9E6R5M7</accession>
<dbReference type="AlphaFoldDB" id="A0A9E6R5M7"/>
<reference evidence="2" key="1">
    <citation type="submission" date="2021-08" db="EMBL/GenBank/DDBJ databases">
        <authorList>
            <person name="Zhang H."/>
            <person name="Xu M."/>
            <person name="Yu Z."/>
            <person name="Yang L."/>
            <person name="Cai Y."/>
        </authorList>
    </citation>
    <scope>NUCLEOTIDE SEQUENCE</scope>
    <source>
        <strain evidence="2">CHL1</strain>
    </source>
</reference>
<keyword evidence="1" id="KW-0732">Signal</keyword>
<feature type="signal peptide" evidence="1">
    <location>
        <begin position="1"/>
        <end position="32"/>
    </location>
</feature>